<keyword evidence="14" id="KW-1185">Reference proteome</keyword>
<name>A0AAV2JXM5_KNICA</name>
<keyword evidence="4" id="KW-0963">Cytoplasm</keyword>
<dbReference type="PROSITE" id="PS50200">
    <property type="entry name" value="RA"/>
    <property type="match status" value="1"/>
</dbReference>
<feature type="region of interest" description="Disordered" evidence="10">
    <location>
        <begin position="340"/>
        <end position="382"/>
    </location>
</feature>
<reference evidence="13 14" key="1">
    <citation type="submission" date="2024-04" db="EMBL/GenBank/DDBJ databases">
        <authorList>
            <person name="Waldvogel A.-M."/>
            <person name="Schoenle A."/>
        </authorList>
    </citation>
    <scope>NUCLEOTIDE SEQUENCE [LARGE SCALE GENOMIC DNA]</scope>
</reference>
<comment type="similarity">
    <text evidence="7">Belongs to the MRL family.</text>
</comment>
<dbReference type="Gene3D" id="3.10.20.90">
    <property type="entry name" value="Phosphatidylinositol 3-kinase Catalytic Subunit, Chain A, domain 1"/>
    <property type="match status" value="1"/>
</dbReference>
<keyword evidence="5" id="KW-0472">Membrane</keyword>
<evidence type="ECO:0000256" key="1">
    <source>
        <dbReference type="ARBA" id="ARBA00004202"/>
    </source>
</evidence>
<feature type="domain" description="Ras-associating" evidence="12">
    <location>
        <begin position="85"/>
        <end position="172"/>
    </location>
</feature>
<proteinExistence type="inferred from homology"/>
<evidence type="ECO:0000256" key="10">
    <source>
        <dbReference type="SAM" id="MobiDB-lite"/>
    </source>
</evidence>
<dbReference type="SUPFAM" id="SSF50729">
    <property type="entry name" value="PH domain-like"/>
    <property type="match status" value="1"/>
</dbReference>
<feature type="compositionally biased region" description="Pro residues" evidence="10">
    <location>
        <begin position="50"/>
        <end position="59"/>
    </location>
</feature>
<dbReference type="GO" id="GO:0007165">
    <property type="term" value="P:signal transduction"/>
    <property type="evidence" value="ECO:0007669"/>
    <property type="project" value="InterPro"/>
</dbReference>
<evidence type="ECO:0000256" key="3">
    <source>
        <dbReference type="ARBA" id="ARBA00022475"/>
    </source>
</evidence>
<feature type="region of interest" description="Disordered" evidence="10">
    <location>
        <begin position="13"/>
        <end position="68"/>
    </location>
</feature>
<evidence type="ECO:0000313" key="13">
    <source>
        <dbReference type="EMBL" id="CAL1580044.1"/>
    </source>
</evidence>
<evidence type="ECO:0000313" key="14">
    <source>
        <dbReference type="Proteomes" id="UP001497482"/>
    </source>
</evidence>
<dbReference type="GO" id="GO:0005856">
    <property type="term" value="C:cytoskeleton"/>
    <property type="evidence" value="ECO:0007669"/>
    <property type="project" value="UniProtKB-SubCell"/>
</dbReference>
<dbReference type="PANTHER" id="PTHR11243:SF14">
    <property type="entry name" value="AMYLOID BETA A4 PRECURSOR PROTEIN-BINDING FAMILY B MEMBER 1-INTERACTING PROTEIN"/>
    <property type="match status" value="1"/>
</dbReference>
<dbReference type="InterPro" id="IPR000159">
    <property type="entry name" value="RA_dom"/>
</dbReference>
<sequence length="382" mass="44018">MEEIDEIFNQLQEEMEDLTQSLQSMDPLTDSKKNFPGSSRLTVDNDSVPSAPPPPPSSLTPPANIPVHRVVPGEATNDLPVSEHTPQIIKVWMADGSFKTLMEERAQTVREVLDKLFEKTHCTNDIDWSLSETSPDLHIDRTLEDHECLVEVLSTWTSGTDNKLYFLKRRQKHVMFTQPQFFYMWKRKCAKAITEQEQQLLFKENFESTTVTVPDLEGWLFLKDEGRKVWKPQYFVLRASGLYYVLKGKTKSSTDLACFVRFEQVNIYQTKGYTHKYKAPTEHCFVLKHPCIQKECRYVKFLCCEDEDLMVLWANSIRIAKYGTALYKNYKAAVKRAKSQDNQRVTSVENTKGSISTETPDETPPDFVPPPPPGYVADQRKK</sequence>
<evidence type="ECO:0000256" key="8">
    <source>
        <dbReference type="ARBA" id="ARBA00040699"/>
    </source>
</evidence>
<evidence type="ECO:0000256" key="2">
    <source>
        <dbReference type="ARBA" id="ARBA00004245"/>
    </source>
</evidence>
<dbReference type="AlphaFoldDB" id="A0AAV2JXM5"/>
<protein>
    <recommendedName>
        <fullName evidence="8">Amyloid beta A4 precursor protein-binding family B member 1-interacting protein</fullName>
    </recommendedName>
    <alternativeName>
        <fullName evidence="9">APBB1-interacting protein 1</fullName>
    </alternativeName>
</protein>
<dbReference type="InterPro" id="IPR039665">
    <property type="entry name" value="PH_APBB1IP"/>
</dbReference>
<dbReference type="PANTHER" id="PTHR11243">
    <property type="entry name" value="GROWTH FACTOR RECEPTOR-BOUND PROTEIN"/>
    <property type="match status" value="1"/>
</dbReference>
<feature type="domain" description="PH" evidence="11">
    <location>
        <begin position="213"/>
        <end position="322"/>
    </location>
</feature>
<dbReference type="InterPro" id="IPR029071">
    <property type="entry name" value="Ubiquitin-like_domsf"/>
</dbReference>
<evidence type="ECO:0000256" key="5">
    <source>
        <dbReference type="ARBA" id="ARBA00023136"/>
    </source>
</evidence>
<accession>A0AAV2JXM5</accession>
<dbReference type="Pfam" id="PF00169">
    <property type="entry name" value="PH"/>
    <property type="match status" value="1"/>
</dbReference>
<dbReference type="Gene3D" id="2.30.29.30">
    <property type="entry name" value="Pleckstrin-homology domain (PH domain)/Phosphotyrosine-binding domain (PTB)"/>
    <property type="match status" value="1"/>
</dbReference>
<organism evidence="13 14">
    <name type="scientific">Knipowitschia caucasica</name>
    <name type="common">Caucasian dwarf goby</name>
    <name type="synonym">Pomatoschistus caucasicus</name>
    <dbReference type="NCBI Taxonomy" id="637954"/>
    <lineage>
        <taxon>Eukaryota</taxon>
        <taxon>Metazoa</taxon>
        <taxon>Chordata</taxon>
        <taxon>Craniata</taxon>
        <taxon>Vertebrata</taxon>
        <taxon>Euteleostomi</taxon>
        <taxon>Actinopterygii</taxon>
        <taxon>Neopterygii</taxon>
        <taxon>Teleostei</taxon>
        <taxon>Neoteleostei</taxon>
        <taxon>Acanthomorphata</taxon>
        <taxon>Gobiaria</taxon>
        <taxon>Gobiiformes</taxon>
        <taxon>Gobioidei</taxon>
        <taxon>Gobiidae</taxon>
        <taxon>Gobiinae</taxon>
        <taxon>Knipowitschia</taxon>
    </lineage>
</organism>
<dbReference type="SUPFAM" id="SSF54236">
    <property type="entry name" value="Ubiquitin-like"/>
    <property type="match status" value="1"/>
</dbReference>
<gene>
    <name evidence="13" type="ORF">KC01_LOCUS10968</name>
</gene>
<dbReference type="GO" id="GO:0005829">
    <property type="term" value="C:cytosol"/>
    <property type="evidence" value="ECO:0007669"/>
    <property type="project" value="TreeGrafter"/>
</dbReference>
<dbReference type="CDD" id="cd01259">
    <property type="entry name" value="PH_APBB1IP"/>
    <property type="match status" value="1"/>
</dbReference>
<evidence type="ECO:0000259" key="12">
    <source>
        <dbReference type="PROSITE" id="PS50200"/>
    </source>
</evidence>
<dbReference type="SMART" id="SM00314">
    <property type="entry name" value="RA"/>
    <property type="match status" value="1"/>
</dbReference>
<feature type="compositionally biased region" description="Polar residues" evidence="10">
    <location>
        <begin position="36"/>
        <end position="45"/>
    </location>
</feature>
<dbReference type="SMART" id="SM00233">
    <property type="entry name" value="PH"/>
    <property type="match status" value="1"/>
</dbReference>
<evidence type="ECO:0000259" key="11">
    <source>
        <dbReference type="PROSITE" id="PS50003"/>
    </source>
</evidence>
<dbReference type="InterPro" id="IPR001849">
    <property type="entry name" value="PH_domain"/>
</dbReference>
<keyword evidence="6" id="KW-0206">Cytoskeleton</keyword>
<dbReference type="InterPro" id="IPR039664">
    <property type="entry name" value="GRB/APBB1IP"/>
</dbReference>
<dbReference type="PROSITE" id="PS50003">
    <property type="entry name" value="PH_DOMAIN"/>
    <property type="match status" value="1"/>
</dbReference>
<evidence type="ECO:0000256" key="4">
    <source>
        <dbReference type="ARBA" id="ARBA00022490"/>
    </source>
</evidence>
<dbReference type="Pfam" id="PF21989">
    <property type="entry name" value="RA_2"/>
    <property type="match status" value="1"/>
</dbReference>
<evidence type="ECO:0000256" key="6">
    <source>
        <dbReference type="ARBA" id="ARBA00023212"/>
    </source>
</evidence>
<dbReference type="Proteomes" id="UP001497482">
    <property type="component" value="Chromosome 14"/>
</dbReference>
<dbReference type="GO" id="GO:0005886">
    <property type="term" value="C:plasma membrane"/>
    <property type="evidence" value="ECO:0007669"/>
    <property type="project" value="UniProtKB-SubCell"/>
</dbReference>
<feature type="compositionally biased region" description="Polar residues" evidence="10">
    <location>
        <begin position="340"/>
        <end position="356"/>
    </location>
</feature>
<evidence type="ECO:0000256" key="7">
    <source>
        <dbReference type="ARBA" id="ARBA00038382"/>
    </source>
</evidence>
<dbReference type="EMBL" id="OZ035836">
    <property type="protein sequence ID" value="CAL1580044.1"/>
    <property type="molecule type" value="Genomic_DNA"/>
</dbReference>
<comment type="subcellular location">
    <subcellularLocation>
        <location evidence="1">Cell membrane</location>
        <topology evidence="1">Peripheral membrane protein</topology>
    </subcellularLocation>
    <subcellularLocation>
        <location evidence="2">Cytoplasm</location>
        <location evidence="2">Cytoskeleton</location>
    </subcellularLocation>
</comment>
<dbReference type="InterPro" id="IPR011993">
    <property type="entry name" value="PH-like_dom_sf"/>
</dbReference>
<evidence type="ECO:0000256" key="9">
    <source>
        <dbReference type="ARBA" id="ARBA00042746"/>
    </source>
</evidence>
<keyword evidence="3" id="KW-1003">Cell membrane</keyword>